<keyword evidence="9" id="KW-1185">Reference proteome</keyword>
<feature type="transmembrane region" description="Helical" evidence="7">
    <location>
        <begin position="229"/>
        <end position="250"/>
    </location>
</feature>
<evidence type="ECO:0000256" key="6">
    <source>
        <dbReference type="ARBA" id="ARBA00023136"/>
    </source>
</evidence>
<comment type="caution">
    <text evidence="8">The sequence shown here is derived from an EMBL/GenBank/DDBJ whole genome shotgun (WGS) entry which is preliminary data.</text>
</comment>
<feature type="transmembrane region" description="Helical" evidence="7">
    <location>
        <begin position="305"/>
        <end position="322"/>
    </location>
</feature>
<dbReference type="Pfam" id="PF00953">
    <property type="entry name" value="Glycos_transf_4"/>
    <property type="match status" value="1"/>
</dbReference>
<feature type="transmembrane region" description="Helical" evidence="7">
    <location>
        <begin position="204"/>
        <end position="223"/>
    </location>
</feature>
<evidence type="ECO:0000256" key="2">
    <source>
        <dbReference type="ARBA" id="ARBA00022475"/>
    </source>
</evidence>
<dbReference type="PANTHER" id="PTHR22926:SF3">
    <property type="entry name" value="UNDECAPRENYL-PHOSPHATE ALPHA-N-ACETYLGLUCOSAMINYL 1-PHOSPHATE TRANSFERASE"/>
    <property type="match status" value="1"/>
</dbReference>
<dbReference type="InterPro" id="IPR000715">
    <property type="entry name" value="Glycosyl_transferase_4"/>
</dbReference>
<proteinExistence type="predicted"/>
<protein>
    <recommendedName>
        <fullName evidence="10">Glycosyl transferase</fullName>
    </recommendedName>
</protein>
<keyword evidence="2" id="KW-1003">Cell membrane</keyword>
<keyword evidence="4 7" id="KW-0812">Transmembrane</keyword>
<keyword evidence="5 7" id="KW-1133">Transmembrane helix</keyword>
<feature type="transmembrane region" description="Helical" evidence="7">
    <location>
        <begin position="6"/>
        <end position="27"/>
    </location>
</feature>
<feature type="transmembrane region" description="Helical" evidence="7">
    <location>
        <begin position="181"/>
        <end position="197"/>
    </location>
</feature>
<accession>A0ABS1DHK9</accession>
<evidence type="ECO:0000256" key="3">
    <source>
        <dbReference type="ARBA" id="ARBA00022679"/>
    </source>
</evidence>
<dbReference type="CDD" id="cd06854">
    <property type="entry name" value="GT_WbpL_WbcO_like"/>
    <property type="match status" value="1"/>
</dbReference>
<feature type="transmembrane region" description="Helical" evidence="7">
    <location>
        <begin position="48"/>
        <end position="68"/>
    </location>
</feature>
<dbReference type="Proteomes" id="UP001296873">
    <property type="component" value="Unassembled WGS sequence"/>
</dbReference>
<keyword evidence="3" id="KW-0808">Transferase</keyword>
<dbReference type="EMBL" id="NRRL01000050">
    <property type="protein sequence ID" value="MBK1669476.1"/>
    <property type="molecule type" value="Genomic_DNA"/>
</dbReference>
<organism evidence="8 9">
    <name type="scientific">Rhodovibrio sodomensis</name>
    <dbReference type="NCBI Taxonomy" id="1088"/>
    <lineage>
        <taxon>Bacteria</taxon>
        <taxon>Pseudomonadati</taxon>
        <taxon>Pseudomonadota</taxon>
        <taxon>Alphaproteobacteria</taxon>
        <taxon>Rhodospirillales</taxon>
        <taxon>Rhodovibrionaceae</taxon>
        <taxon>Rhodovibrio</taxon>
    </lineage>
</organism>
<evidence type="ECO:0000256" key="7">
    <source>
        <dbReference type="SAM" id="Phobius"/>
    </source>
</evidence>
<reference evidence="8 9" key="1">
    <citation type="journal article" date="2020" name="Microorganisms">
        <title>Osmotic Adaptation and Compatible Solute Biosynthesis of Phototrophic Bacteria as Revealed from Genome Analyses.</title>
        <authorList>
            <person name="Imhoff J.F."/>
            <person name="Rahn T."/>
            <person name="Kunzel S."/>
            <person name="Keller A."/>
            <person name="Neulinger S.C."/>
        </authorList>
    </citation>
    <scope>NUCLEOTIDE SEQUENCE [LARGE SCALE GENOMIC DNA]</scope>
    <source>
        <strain evidence="8 9">DSM 9895</strain>
    </source>
</reference>
<name>A0ABS1DHK9_9PROT</name>
<gene>
    <name evidence="8" type="ORF">CKO28_15665</name>
</gene>
<feature type="transmembrane region" description="Helical" evidence="7">
    <location>
        <begin position="158"/>
        <end position="175"/>
    </location>
</feature>
<feature type="transmembrane region" description="Helical" evidence="7">
    <location>
        <begin position="279"/>
        <end position="299"/>
    </location>
</feature>
<evidence type="ECO:0000313" key="8">
    <source>
        <dbReference type="EMBL" id="MBK1669476.1"/>
    </source>
</evidence>
<evidence type="ECO:0000256" key="5">
    <source>
        <dbReference type="ARBA" id="ARBA00022989"/>
    </source>
</evidence>
<feature type="transmembrane region" description="Helical" evidence="7">
    <location>
        <begin position="128"/>
        <end position="146"/>
    </location>
</feature>
<evidence type="ECO:0008006" key="10">
    <source>
        <dbReference type="Google" id="ProtNLM"/>
    </source>
</evidence>
<evidence type="ECO:0000256" key="4">
    <source>
        <dbReference type="ARBA" id="ARBA00022692"/>
    </source>
</evidence>
<sequence>MGLLVVASITAGLAVAWLTGPVRKFLIRRGVYDAPNARSLHAEKKPRGGGLAILAVVLPGWLAADWMLGLEMPVPAAVLVCIGLAAVSLVDDVRGLPASTRLGAQALAVVAGTACLVDGPVFQGLLPPWLDALAAGFAWLWFVNLYNFMDGIDGISGVETAAVGFGLGLVALVTGGLVAEAVLPWLLAGSAAGFLWWNWSPSKIFLGDVGSVTLGFALGWLLLHSAAQGQWAAALILPAYYLADATITLLRRLARLEKVWQAHRSHAYQRAVQAGRSHAAVSSRIALANVLLVGCAVWAATGTPAPALMGGFAVSLSLWAALSRTRVRAVS</sequence>
<evidence type="ECO:0000256" key="1">
    <source>
        <dbReference type="ARBA" id="ARBA00004651"/>
    </source>
</evidence>
<evidence type="ECO:0000313" key="9">
    <source>
        <dbReference type="Proteomes" id="UP001296873"/>
    </source>
</evidence>
<keyword evidence="6 7" id="KW-0472">Membrane</keyword>
<comment type="subcellular location">
    <subcellularLocation>
        <location evidence="1">Cell membrane</location>
        <topology evidence="1">Multi-pass membrane protein</topology>
    </subcellularLocation>
</comment>
<dbReference type="PANTHER" id="PTHR22926">
    <property type="entry name" value="PHOSPHO-N-ACETYLMURAMOYL-PENTAPEPTIDE-TRANSFERASE"/>
    <property type="match status" value="1"/>
</dbReference>